<dbReference type="EMBL" id="QWFA01000295">
    <property type="protein sequence ID" value="ROV64559.1"/>
    <property type="molecule type" value="Genomic_DNA"/>
</dbReference>
<dbReference type="GO" id="GO:0003677">
    <property type="term" value="F:DNA binding"/>
    <property type="evidence" value="ECO:0007669"/>
    <property type="project" value="InterPro"/>
</dbReference>
<comment type="caution">
    <text evidence="3">The sequence shown here is derived from an EMBL/GenBank/DDBJ whole genome shotgun (WGS) entry which is preliminary data.</text>
</comment>
<reference evidence="3 4" key="1">
    <citation type="submission" date="2018-08" db="EMBL/GenBank/DDBJ databases">
        <title>Streptomyces globisporus 1912-4Crt, whole genome shotgun sequence.</title>
        <authorList>
            <person name="Matselyukh B."/>
        </authorList>
    </citation>
    <scope>NUCLEOTIDE SEQUENCE [LARGE SCALE GENOMIC DNA]</scope>
    <source>
        <strain evidence="3 4">1912-4Crt</strain>
    </source>
</reference>
<feature type="domain" description="Transposase IS4-like" evidence="1">
    <location>
        <begin position="103"/>
        <end position="251"/>
    </location>
</feature>
<organism evidence="3 4">
    <name type="scientific">Streptomyces globisporus</name>
    <dbReference type="NCBI Taxonomy" id="1908"/>
    <lineage>
        <taxon>Bacteria</taxon>
        <taxon>Bacillati</taxon>
        <taxon>Actinomycetota</taxon>
        <taxon>Actinomycetes</taxon>
        <taxon>Kitasatosporales</taxon>
        <taxon>Streptomycetaceae</taxon>
        <taxon>Streptomyces</taxon>
    </lineage>
</organism>
<evidence type="ECO:0000259" key="1">
    <source>
        <dbReference type="Pfam" id="PF01609"/>
    </source>
</evidence>
<dbReference type="Pfam" id="PF13613">
    <property type="entry name" value="HTH_Tnp_4"/>
    <property type="match status" value="1"/>
</dbReference>
<sequence length="255" mass="28348">MTGVITASQPSWIAPVTGLSQRSFGKLVTVLRREGADAVGRGRPWSLPLEDRTLLVAAYWRTNLTMRQLALLFGVSKSAADRIIDHLGPMIALRPRRSFDRGTVLIVDGALVPTRDHTIAERSKNYRYSTNHQVVIDADTRHVVLVGRPVPGNRNDCKAWEDSGAKAAVGTTITIADGGYPGTGLVMPHRRRKAEELPDWKEAHNKSHKQVRARVEHVFARMKNWKILRDCRLKGDGVHHAMLGIARLHNLNLSG</sequence>
<dbReference type="AlphaFoldDB" id="A0A423UQC6"/>
<feature type="domain" description="Transposase Helix-turn-helix" evidence="2">
    <location>
        <begin position="45"/>
        <end position="95"/>
    </location>
</feature>
<protein>
    <submittedName>
        <fullName evidence="3">IS5/IS1182 family transposase</fullName>
    </submittedName>
</protein>
<evidence type="ECO:0000313" key="3">
    <source>
        <dbReference type="EMBL" id="ROV64559.1"/>
    </source>
</evidence>
<dbReference type="GO" id="GO:0004803">
    <property type="term" value="F:transposase activity"/>
    <property type="evidence" value="ECO:0007669"/>
    <property type="project" value="InterPro"/>
</dbReference>
<dbReference type="Pfam" id="PF01609">
    <property type="entry name" value="DDE_Tnp_1"/>
    <property type="match status" value="1"/>
</dbReference>
<name>A0A423UQC6_STRGL</name>
<evidence type="ECO:0000259" key="2">
    <source>
        <dbReference type="Pfam" id="PF13613"/>
    </source>
</evidence>
<accession>A0A423UQC6</accession>
<gene>
    <name evidence="3" type="ORF">D3105_32180</name>
</gene>
<dbReference type="InterPro" id="IPR002559">
    <property type="entry name" value="Transposase_11"/>
</dbReference>
<dbReference type="Proteomes" id="UP000285596">
    <property type="component" value="Unassembled WGS sequence"/>
</dbReference>
<evidence type="ECO:0000313" key="4">
    <source>
        <dbReference type="Proteomes" id="UP000285596"/>
    </source>
</evidence>
<proteinExistence type="predicted"/>
<dbReference type="GO" id="GO:0006313">
    <property type="term" value="P:DNA transposition"/>
    <property type="evidence" value="ECO:0007669"/>
    <property type="project" value="InterPro"/>
</dbReference>
<dbReference type="RefSeq" id="WP_118906385.1">
    <property type="nucleotide sequence ID" value="NZ_QWFA01000295.1"/>
</dbReference>
<dbReference type="InterPro" id="IPR027805">
    <property type="entry name" value="Transposase_HTH_dom"/>
</dbReference>